<dbReference type="Proteomes" id="UP000001568">
    <property type="component" value="Chromosome 1"/>
</dbReference>
<sequence length="60" mass="6817">MKCLISDHFVAKMLDWSSGYDVCLTYTGLRATIWTSTRLRFTSHSYVSQGKRDASRALLA</sequence>
<dbReference type="KEGG" id="olu:OSTLU_28891"/>
<protein>
    <submittedName>
        <fullName evidence="1">Uncharacterized protein</fullName>
    </submittedName>
</protein>
<proteinExistence type="predicted"/>
<dbReference type="Gramene" id="ABO93803">
    <property type="protein sequence ID" value="ABO93803"/>
    <property type="gene ID" value="OSTLU_28891"/>
</dbReference>
<reference evidence="1 2" key="1">
    <citation type="journal article" date="2007" name="Proc. Natl. Acad. Sci. U.S.A.">
        <title>The tiny eukaryote Ostreococcus provides genomic insights into the paradox of plankton speciation.</title>
        <authorList>
            <person name="Palenik B."/>
            <person name="Grimwood J."/>
            <person name="Aerts A."/>
            <person name="Rouze P."/>
            <person name="Salamov A."/>
            <person name="Putnam N."/>
            <person name="Dupont C."/>
            <person name="Jorgensen R."/>
            <person name="Derelle E."/>
            <person name="Rombauts S."/>
            <person name="Zhou K."/>
            <person name="Otillar R."/>
            <person name="Merchant S.S."/>
            <person name="Podell S."/>
            <person name="Gaasterland T."/>
            <person name="Napoli C."/>
            <person name="Gendler K."/>
            <person name="Manuell A."/>
            <person name="Tai V."/>
            <person name="Vallon O."/>
            <person name="Piganeau G."/>
            <person name="Jancek S."/>
            <person name="Heijde M."/>
            <person name="Jabbari K."/>
            <person name="Bowler C."/>
            <person name="Lohr M."/>
            <person name="Robbens S."/>
            <person name="Werner G."/>
            <person name="Dubchak I."/>
            <person name="Pazour G.J."/>
            <person name="Ren Q."/>
            <person name="Paulsen I."/>
            <person name="Delwiche C."/>
            <person name="Schmutz J."/>
            <person name="Rokhsar D."/>
            <person name="Van de Peer Y."/>
            <person name="Moreau H."/>
            <person name="Grigoriev I.V."/>
        </authorList>
    </citation>
    <scope>NUCLEOTIDE SEQUENCE [LARGE SCALE GENOMIC DNA]</scope>
    <source>
        <strain evidence="1 2">CCE9901</strain>
    </source>
</reference>
<dbReference type="RefSeq" id="XP_001415511.1">
    <property type="nucleotide sequence ID" value="XM_001415474.1"/>
</dbReference>
<dbReference type="EMBL" id="CP000581">
    <property type="protein sequence ID" value="ABO93803.1"/>
    <property type="molecule type" value="Genomic_DNA"/>
</dbReference>
<gene>
    <name evidence="1" type="ORF">OSTLU_28891</name>
</gene>
<name>A4RR50_OSTLU</name>
<dbReference type="AlphaFoldDB" id="A4RR50"/>
<keyword evidence="2" id="KW-1185">Reference proteome</keyword>
<dbReference type="GeneID" id="4999447"/>
<dbReference type="HOGENOM" id="CLU_2945874_0_0_1"/>
<organism evidence="1 2">
    <name type="scientific">Ostreococcus lucimarinus (strain CCE9901)</name>
    <dbReference type="NCBI Taxonomy" id="436017"/>
    <lineage>
        <taxon>Eukaryota</taxon>
        <taxon>Viridiplantae</taxon>
        <taxon>Chlorophyta</taxon>
        <taxon>Mamiellophyceae</taxon>
        <taxon>Mamiellales</taxon>
        <taxon>Bathycoccaceae</taxon>
        <taxon>Ostreococcus</taxon>
    </lineage>
</organism>
<evidence type="ECO:0000313" key="1">
    <source>
        <dbReference type="EMBL" id="ABO93803.1"/>
    </source>
</evidence>
<evidence type="ECO:0000313" key="2">
    <source>
        <dbReference type="Proteomes" id="UP000001568"/>
    </source>
</evidence>
<accession>A4RR50</accession>